<sequence length="577" mass="64849">MSDATKLIIGIDFGTTFSAASWATTAGRRDVKMVNDWPTPHGKNLNDDQVPSAIAYDRDGVVTKWGYHVRDQDSDAFQFRWMKILLDPSHKYYKEAPRMMEMIAALATLGKSAEDVVSDFLKCFWEHTLKTLQRKHEELTQYTLQVVLTVPAVWSPSAKDKTLKAAIKAGMPEDLQLVTEPETAALAVLKDKSEEDTIDVGDAFVICDAGGGTVDLISYVVEGLQPLRVKECVMGDGGLCGAIFLDEEFERHIRIRVGRVQYEKLSKRAKANMRWDFDRGLKRSFEKGARFKLTVELSGIADNEEDGIEDETIIIQYHTMQEIFDSICIKIQALVAKQLSAIGQKGLRARMVVLVGGFGESKYLYHFLDAANKNAHPDVRVLQDPRAMSAVCRGATLWGLDQTQPTISRSITSRISRHSYGISYCYPFDSSVHDEADKYFNESKGEYYAEGQMKWLLKRGEEIVEGQVLRGYTSAPVQADIDDSYGPEWFTWDTLLCSEAETPPSRRKDPAVKELATALYSIPIKDIRTLSKYSSGGKEWHDVGYSRDILCGAARLQFRAMYQGRLIQATDVAYPEN</sequence>
<organism evidence="3 4">
    <name type="scientific">Terfezia boudieri ATCC MYA-4762</name>
    <dbReference type="NCBI Taxonomy" id="1051890"/>
    <lineage>
        <taxon>Eukaryota</taxon>
        <taxon>Fungi</taxon>
        <taxon>Dikarya</taxon>
        <taxon>Ascomycota</taxon>
        <taxon>Pezizomycotina</taxon>
        <taxon>Pezizomycetes</taxon>
        <taxon>Pezizales</taxon>
        <taxon>Pezizaceae</taxon>
        <taxon>Terfezia</taxon>
    </lineage>
</organism>
<evidence type="ECO:0000256" key="1">
    <source>
        <dbReference type="ARBA" id="ARBA00022741"/>
    </source>
</evidence>
<gene>
    <name evidence="3" type="ORF">L211DRAFT_840208</name>
</gene>
<name>A0A3N4LG43_9PEZI</name>
<reference evidence="3 4" key="1">
    <citation type="journal article" date="2018" name="Nat. Ecol. Evol.">
        <title>Pezizomycetes genomes reveal the molecular basis of ectomycorrhizal truffle lifestyle.</title>
        <authorList>
            <person name="Murat C."/>
            <person name="Payen T."/>
            <person name="Noel B."/>
            <person name="Kuo A."/>
            <person name="Morin E."/>
            <person name="Chen J."/>
            <person name="Kohler A."/>
            <person name="Krizsan K."/>
            <person name="Balestrini R."/>
            <person name="Da Silva C."/>
            <person name="Montanini B."/>
            <person name="Hainaut M."/>
            <person name="Levati E."/>
            <person name="Barry K.W."/>
            <person name="Belfiori B."/>
            <person name="Cichocki N."/>
            <person name="Clum A."/>
            <person name="Dockter R.B."/>
            <person name="Fauchery L."/>
            <person name="Guy J."/>
            <person name="Iotti M."/>
            <person name="Le Tacon F."/>
            <person name="Lindquist E.A."/>
            <person name="Lipzen A."/>
            <person name="Malagnac F."/>
            <person name="Mello A."/>
            <person name="Molinier V."/>
            <person name="Miyauchi S."/>
            <person name="Poulain J."/>
            <person name="Riccioni C."/>
            <person name="Rubini A."/>
            <person name="Sitrit Y."/>
            <person name="Splivallo R."/>
            <person name="Traeger S."/>
            <person name="Wang M."/>
            <person name="Zifcakova L."/>
            <person name="Wipf D."/>
            <person name="Zambonelli A."/>
            <person name="Paolocci F."/>
            <person name="Nowrousian M."/>
            <person name="Ottonello S."/>
            <person name="Baldrian P."/>
            <person name="Spatafora J.W."/>
            <person name="Henrissat B."/>
            <person name="Nagy L.G."/>
            <person name="Aury J.M."/>
            <person name="Wincker P."/>
            <person name="Grigoriev I.V."/>
            <person name="Bonfante P."/>
            <person name="Martin F.M."/>
        </authorList>
    </citation>
    <scope>NUCLEOTIDE SEQUENCE [LARGE SCALE GENOMIC DNA]</scope>
    <source>
        <strain evidence="3 4">ATCC MYA-4762</strain>
    </source>
</reference>
<dbReference type="PANTHER" id="PTHR14187:SF5">
    <property type="entry name" value="HEAT SHOCK 70 KDA PROTEIN 12A"/>
    <property type="match status" value="1"/>
</dbReference>
<dbReference type="STRING" id="1051890.A0A3N4LG43"/>
<dbReference type="OrthoDB" id="2963168at2759"/>
<dbReference type="Proteomes" id="UP000267821">
    <property type="component" value="Unassembled WGS sequence"/>
</dbReference>
<dbReference type="InParanoid" id="A0A3N4LG43"/>
<dbReference type="PANTHER" id="PTHR14187">
    <property type="entry name" value="ALPHA KINASE/ELONGATION FACTOR 2 KINASE"/>
    <property type="match status" value="1"/>
</dbReference>
<dbReference type="GO" id="GO:0140662">
    <property type="term" value="F:ATP-dependent protein folding chaperone"/>
    <property type="evidence" value="ECO:0007669"/>
    <property type="project" value="InterPro"/>
</dbReference>
<keyword evidence="2" id="KW-0067">ATP-binding</keyword>
<keyword evidence="4" id="KW-1185">Reference proteome</keyword>
<accession>A0A3N4LG43</accession>
<evidence type="ECO:0000256" key="2">
    <source>
        <dbReference type="ARBA" id="ARBA00022840"/>
    </source>
</evidence>
<dbReference type="SUPFAM" id="SSF53067">
    <property type="entry name" value="Actin-like ATPase domain"/>
    <property type="match status" value="2"/>
</dbReference>
<dbReference type="AlphaFoldDB" id="A0A3N4LG43"/>
<dbReference type="Pfam" id="PF00012">
    <property type="entry name" value="HSP70"/>
    <property type="match status" value="1"/>
</dbReference>
<dbReference type="PRINTS" id="PR00301">
    <property type="entry name" value="HEATSHOCK70"/>
</dbReference>
<dbReference type="Gene3D" id="3.30.420.40">
    <property type="match status" value="1"/>
</dbReference>
<evidence type="ECO:0000313" key="3">
    <source>
        <dbReference type="EMBL" id="RPB21853.1"/>
    </source>
</evidence>
<proteinExistence type="predicted"/>
<dbReference type="CDD" id="cd10170">
    <property type="entry name" value="ASKHA_NBD_HSP70"/>
    <property type="match status" value="1"/>
</dbReference>
<keyword evidence="1" id="KW-0547">Nucleotide-binding</keyword>
<dbReference type="EMBL" id="ML121556">
    <property type="protein sequence ID" value="RPB21853.1"/>
    <property type="molecule type" value="Genomic_DNA"/>
</dbReference>
<protein>
    <submittedName>
        <fullName evidence="3">Actin-like ATPase domain-containing protein</fullName>
    </submittedName>
</protein>
<dbReference type="InterPro" id="IPR043129">
    <property type="entry name" value="ATPase_NBD"/>
</dbReference>
<dbReference type="InterPro" id="IPR013126">
    <property type="entry name" value="Hsp_70_fam"/>
</dbReference>
<evidence type="ECO:0000313" key="4">
    <source>
        <dbReference type="Proteomes" id="UP000267821"/>
    </source>
</evidence>
<dbReference type="GO" id="GO:0005524">
    <property type="term" value="F:ATP binding"/>
    <property type="evidence" value="ECO:0007669"/>
    <property type="project" value="UniProtKB-KW"/>
</dbReference>